<dbReference type="AlphaFoldDB" id="A0A317G6L7"/>
<dbReference type="RefSeq" id="WP_110074184.1">
    <property type="nucleotide sequence ID" value="NZ_CM009896.1"/>
</dbReference>
<evidence type="ECO:0000313" key="2">
    <source>
        <dbReference type="Proteomes" id="UP000245488"/>
    </source>
</evidence>
<protein>
    <submittedName>
        <fullName evidence="1">Uncharacterized protein</fullName>
    </submittedName>
</protein>
<sequence>MQPDKARKKTYAEYIESTLGLINQIADEGKGIASTEEVIPFYEKLKSVRTEYLTLLEYSIYVTEAEQALASKLETVAIAFSEKQGVADGLVKNFLHELFLYTVAYFLKNEDYEAAGYILGRTYYNPNKYNDRISGYDLFYSGRYDSMDRAMNARDQKKYISGTAAYWIENIDAEHCSKEQFLLADLICYNYSIYGKDNLIEWYWFPMTYIYDNEYASVLGTIGEKLISREFIARILPLFGYETIEDFKNKLNEVAEKIKNREYREIRYPEAWHEAALLNIFIDLEKIATVR</sequence>
<organism evidence="1 2">
    <name type="scientific">Butyrivibrio fibrisolvens</name>
    <dbReference type="NCBI Taxonomy" id="831"/>
    <lineage>
        <taxon>Bacteria</taxon>
        <taxon>Bacillati</taxon>
        <taxon>Bacillota</taxon>
        <taxon>Clostridia</taxon>
        <taxon>Lachnospirales</taxon>
        <taxon>Lachnospiraceae</taxon>
        <taxon>Butyrivibrio</taxon>
    </lineage>
</organism>
<gene>
    <name evidence="1" type="ORF">CPT75_20160</name>
</gene>
<accession>A0A317G6L7</accession>
<dbReference type="EMBL" id="NXNG01000001">
    <property type="protein sequence ID" value="PWT29247.1"/>
    <property type="molecule type" value="Genomic_DNA"/>
</dbReference>
<reference evidence="1 2" key="1">
    <citation type="submission" date="2017-09" db="EMBL/GenBank/DDBJ databases">
        <title>High-quality draft genome sequence of Butyrivibrio fibrisolvens INBov1, isolated from cow rumen.</title>
        <authorList>
            <person name="Rodriguez Hernaez J."/>
            <person name="Rivarola M."/>
            <person name="Paniego N."/>
            <person name="Cravero S."/>
            <person name="Ceron Cucchi M."/>
            <person name="Martinez M.C."/>
        </authorList>
    </citation>
    <scope>NUCLEOTIDE SEQUENCE [LARGE SCALE GENOMIC DNA]</scope>
    <source>
        <strain evidence="1 2">INBov1</strain>
    </source>
</reference>
<evidence type="ECO:0000313" key="1">
    <source>
        <dbReference type="EMBL" id="PWT29247.1"/>
    </source>
</evidence>
<dbReference type="Proteomes" id="UP000245488">
    <property type="component" value="Chromosome"/>
</dbReference>
<comment type="caution">
    <text evidence="1">The sequence shown here is derived from an EMBL/GenBank/DDBJ whole genome shotgun (WGS) entry which is preliminary data.</text>
</comment>
<keyword evidence="2" id="KW-1185">Reference proteome</keyword>
<name>A0A317G6L7_BUTFI</name>
<proteinExistence type="predicted"/>